<proteinExistence type="predicted"/>
<organism evidence="1 2">
    <name type="scientific">Escallonia rubra</name>
    <dbReference type="NCBI Taxonomy" id="112253"/>
    <lineage>
        <taxon>Eukaryota</taxon>
        <taxon>Viridiplantae</taxon>
        <taxon>Streptophyta</taxon>
        <taxon>Embryophyta</taxon>
        <taxon>Tracheophyta</taxon>
        <taxon>Spermatophyta</taxon>
        <taxon>Magnoliopsida</taxon>
        <taxon>eudicotyledons</taxon>
        <taxon>Gunneridae</taxon>
        <taxon>Pentapetalae</taxon>
        <taxon>asterids</taxon>
        <taxon>campanulids</taxon>
        <taxon>Escalloniales</taxon>
        <taxon>Escalloniaceae</taxon>
        <taxon>Escallonia</taxon>
    </lineage>
</organism>
<gene>
    <name evidence="1" type="ORF">RJ640_006825</name>
</gene>
<dbReference type="PANTHER" id="PTHR47718:SF7">
    <property type="entry name" value="PROTEIN FAR1-RELATED SEQUENCE"/>
    <property type="match status" value="1"/>
</dbReference>
<evidence type="ECO:0000313" key="2">
    <source>
        <dbReference type="Proteomes" id="UP001187471"/>
    </source>
</evidence>
<comment type="caution">
    <text evidence="1">The sequence shown here is derived from an EMBL/GenBank/DDBJ whole genome shotgun (WGS) entry which is preliminary data.</text>
</comment>
<feature type="non-terminal residue" evidence="1">
    <location>
        <position position="121"/>
    </location>
</feature>
<dbReference type="AlphaFoldDB" id="A0AA88U9Q6"/>
<protein>
    <recommendedName>
        <fullName evidence="3">Protein FAR1-RELATED SEQUENCE</fullName>
    </recommendedName>
</protein>
<keyword evidence="2" id="KW-1185">Reference proteome</keyword>
<sequence>MLNEFVVKYDKAVYNRRYAEEDEDFKTMNSRVVLSSDHPIEVRAGECYTRSLFEIFKKEWNASFETARILCKHILYILKKKKIPDLPEYYILPRWTIHERYKVGDIGDRMDEIGGHSTEKG</sequence>
<evidence type="ECO:0008006" key="3">
    <source>
        <dbReference type="Google" id="ProtNLM"/>
    </source>
</evidence>
<dbReference type="EMBL" id="JAVXUO010002113">
    <property type="protein sequence ID" value="KAK2976155.1"/>
    <property type="molecule type" value="Genomic_DNA"/>
</dbReference>
<evidence type="ECO:0000313" key="1">
    <source>
        <dbReference type="EMBL" id="KAK2976155.1"/>
    </source>
</evidence>
<dbReference type="PANTHER" id="PTHR47718">
    <property type="entry name" value="OS01G0519700 PROTEIN"/>
    <property type="match status" value="1"/>
</dbReference>
<name>A0AA88U9Q6_9ASTE</name>
<dbReference type="Proteomes" id="UP001187471">
    <property type="component" value="Unassembled WGS sequence"/>
</dbReference>
<accession>A0AA88U9Q6</accession>
<reference evidence="1" key="1">
    <citation type="submission" date="2022-12" db="EMBL/GenBank/DDBJ databases">
        <title>Draft genome assemblies for two species of Escallonia (Escalloniales).</title>
        <authorList>
            <person name="Chanderbali A."/>
            <person name="Dervinis C."/>
            <person name="Anghel I."/>
            <person name="Soltis D."/>
            <person name="Soltis P."/>
            <person name="Zapata F."/>
        </authorList>
    </citation>
    <scope>NUCLEOTIDE SEQUENCE</scope>
    <source>
        <strain evidence="1">UCBG92.1500</strain>
        <tissue evidence="1">Leaf</tissue>
    </source>
</reference>